<organism evidence="1 2">
    <name type="scientific">Mytilus coruscus</name>
    <name type="common">Sea mussel</name>
    <dbReference type="NCBI Taxonomy" id="42192"/>
    <lineage>
        <taxon>Eukaryota</taxon>
        <taxon>Metazoa</taxon>
        <taxon>Spiralia</taxon>
        <taxon>Lophotrochozoa</taxon>
        <taxon>Mollusca</taxon>
        <taxon>Bivalvia</taxon>
        <taxon>Autobranchia</taxon>
        <taxon>Pteriomorphia</taxon>
        <taxon>Mytilida</taxon>
        <taxon>Mytiloidea</taxon>
        <taxon>Mytilidae</taxon>
        <taxon>Mytilinae</taxon>
        <taxon>Mytilus</taxon>
    </lineage>
</organism>
<accession>A0A6J8BEB8</accession>
<proteinExistence type="predicted"/>
<sequence>MHVRIIQNDDDVCFYLCLGYVGGGRYNEPGSAPEPVCLPLDPDFVKTSGSDFGRMYGAEFKRDLFGSNSVDQDLPCAVCRVKQASSVIMIPGKNRCYTGWKTEYHGYLASNDHDDEAAGSFVCIDIQPEYVSDGSSRHSHSKQFYEVLAKCGVLRCPPYKEDFPLTCVVCSKKKGMLVFRKHLWT</sequence>
<keyword evidence="2" id="KW-1185">Reference proteome</keyword>
<evidence type="ECO:0000313" key="1">
    <source>
        <dbReference type="EMBL" id="CAC5381751.1"/>
    </source>
</evidence>
<gene>
    <name evidence="1" type="ORF">MCOR_17621</name>
</gene>
<name>A0A6J8BEB8_MYTCO</name>
<dbReference type="EMBL" id="CACVKT020003108">
    <property type="protein sequence ID" value="CAC5381751.1"/>
    <property type="molecule type" value="Genomic_DNA"/>
</dbReference>
<reference evidence="1 2" key="1">
    <citation type="submission" date="2020-06" db="EMBL/GenBank/DDBJ databases">
        <authorList>
            <person name="Li R."/>
            <person name="Bekaert M."/>
        </authorList>
    </citation>
    <scope>NUCLEOTIDE SEQUENCE [LARGE SCALE GENOMIC DNA]</scope>
    <source>
        <strain evidence="2">wild</strain>
    </source>
</reference>
<dbReference type="GO" id="GO:0005615">
    <property type="term" value="C:extracellular space"/>
    <property type="evidence" value="ECO:0007669"/>
    <property type="project" value="TreeGrafter"/>
</dbReference>
<dbReference type="Proteomes" id="UP000507470">
    <property type="component" value="Unassembled WGS sequence"/>
</dbReference>
<dbReference type="PANTHER" id="PTHR24024:SF18">
    <property type="entry name" value="SHORT-CHAIN COLLAGEN C4-LIKE"/>
    <property type="match status" value="1"/>
</dbReference>
<dbReference type="PANTHER" id="PTHR24024">
    <property type="entry name" value="PULMONARY SURFACTANT-ASSOCIATED PROTEIN A"/>
    <property type="match status" value="1"/>
</dbReference>
<evidence type="ECO:0000313" key="2">
    <source>
        <dbReference type="Proteomes" id="UP000507470"/>
    </source>
</evidence>
<dbReference type="InterPro" id="IPR051077">
    <property type="entry name" value="Ca-dependent_lectin"/>
</dbReference>
<protein>
    <submittedName>
        <fullName evidence="1">Uncharacterized protein</fullName>
    </submittedName>
</protein>
<dbReference type="AlphaFoldDB" id="A0A6J8BEB8"/>
<dbReference type="OrthoDB" id="6086925at2759"/>